<dbReference type="SUPFAM" id="SSF56349">
    <property type="entry name" value="DNA breaking-rejoining enzymes"/>
    <property type="match status" value="1"/>
</dbReference>
<keyword evidence="5" id="KW-1185">Reference proteome</keyword>
<sequence>MRHTAASLYISVGTPPKVVQHILGHASITITMDLYGHLYADEMDTWAARLDDTARQFDVWPERGQNGASEGVDSDESGGAGL</sequence>
<evidence type="ECO:0000256" key="1">
    <source>
        <dbReference type="ARBA" id="ARBA00023172"/>
    </source>
</evidence>
<proteinExistence type="predicted"/>
<dbReference type="PROSITE" id="PS51898">
    <property type="entry name" value="TYR_RECOMBINASE"/>
    <property type="match status" value="1"/>
</dbReference>
<evidence type="ECO:0000256" key="2">
    <source>
        <dbReference type="SAM" id="MobiDB-lite"/>
    </source>
</evidence>
<dbReference type="Pfam" id="PF00589">
    <property type="entry name" value="Phage_integrase"/>
    <property type="match status" value="1"/>
</dbReference>
<dbReference type="EMBL" id="JACBZA010000001">
    <property type="protein sequence ID" value="NYH87054.1"/>
    <property type="molecule type" value="Genomic_DNA"/>
</dbReference>
<accession>A0ABX2SBM9</accession>
<feature type="domain" description="Tyr recombinase" evidence="3">
    <location>
        <begin position="1"/>
        <end position="48"/>
    </location>
</feature>
<reference evidence="4 5" key="1">
    <citation type="submission" date="2020-07" db="EMBL/GenBank/DDBJ databases">
        <title>Sequencing the genomes of 1000 actinobacteria strains.</title>
        <authorList>
            <person name="Klenk H.-P."/>
        </authorList>
    </citation>
    <scope>NUCLEOTIDE SEQUENCE [LARGE SCALE GENOMIC DNA]</scope>
    <source>
        <strain evidence="4 5">DSM 45117</strain>
    </source>
</reference>
<comment type="caution">
    <text evidence="4">The sequence shown here is derived from an EMBL/GenBank/DDBJ whole genome shotgun (WGS) entry which is preliminary data.</text>
</comment>
<feature type="region of interest" description="Disordered" evidence="2">
    <location>
        <begin position="61"/>
        <end position="82"/>
    </location>
</feature>
<protein>
    <recommendedName>
        <fullName evidence="3">Tyr recombinase domain-containing protein</fullName>
    </recommendedName>
</protein>
<dbReference type="InterPro" id="IPR013762">
    <property type="entry name" value="Integrase-like_cat_sf"/>
</dbReference>
<gene>
    <name evidence="4" type="ORF">FHR37_005905</name>
</gene>
<keyword evidence="1" id="KW-0233">DNA recombination</keyword>
<evidence type="ECO:0000259" key="3">
    <source>
        <dbReference type="PROSITE" id="PS51898"/>
    </source>
</evidence>
<evidence type="ECO:0000313" key="5">
    <source>
        <dbReference type="Proteomes" id="UP000533017"/>
    </source>
</evidence>
<dbReference type="Gene3D" id="1.10.443.10">
    <property type="entry name" value="Intergrase catalytic core"/>
    <property type="match status" value="1"/>
</dbReference>
<organism evidence="4 5">
    <name type="scientific">Actinopolymorpha cephalotaxi</name>
    <dbReference type="NCBI Taxonomy" id="504797"/>
    <lineage>
        <taxon>Bacteria</taxon>
        <taxon>Bacillati</taxon>
        <taxon>Actinomycetota</taxon>
        <taxon>Actinomycetes</taxon>
        <taxon>Propionibacteriales</taxon>
        <taxon>Actinopolymorphaceae</taxon>
        <taxon>Actinopolymorpha</taxon>
    </lineage>
</organism>
<dbReference type="InterPro" id="IPR002104">
    <property type="entry name" value="Integrase_catalytic"/>
</dbReference>
<evidence type="ECO:0000313" key="4">
    <source>
        <dbReference type="EMBL" id="NYH87054.1"/>
    </source>
</evidence>
<name>A0ABX2SBM9_9ACTN</name>
<dbReference type="InterPro" id="IPR011010">
    <property type="entry name" value="DNA_brk_join_enz"/>
</dbReference>
<dbReference type="Proteomes" id="UP000533017">
    <property type="component" value="Unassembled WGS sequence"/>
</dbReference>